<comment type="caution">
    <text evidence="1">The sequence shown here is derived from an EMBL/GenBank/DDBJ whole genome shotgun (WGS) entry which is preliminary data.</text>
</comment>
<dbReference type="AlphaFoldDB" id="A0A0N0XJY9"/>
<proteinExistence type="predicted"/>
<keyword evidence="2" id="KW-1185">Reference proteome</keyword>
<dbReference type="OrthoDB" id="9132337at2"/>
<dbReference type="Proteomes" id="UP000037939">
    <property type="component" value="Unassembled WGS sequence"/>
</dbReference>
<protein>
    <submittedName>
        <fullName evidence="1">Uncharacterized protein</fullName>
    </submittedName>
</protein>
<reference evidence="1 2" key="1">
    <citation type="submission" date="2015-07" db="EMBL/GenBank/DDBJ databases">
        <title>Draft genome sequence of the Amantichitinum ursilacus IGB-41, a new chitin-degrading bacterium.</title>
        <authorList>
            <person name="Kirstahler P."/>
            <person name="Guenther M."/>
            <person name="Grumaz C."/>
            <person name="Rupp S."/>
            <person name="Zibek S."/>
            <person name="Sohn K."/>
        </authorList>
    </citation>
    <scope>NUCLEOTIDE SEQUENCE [LARGE SCALE GENOMIC DNA]</scope>
    <source>
        <strain evidence="1 2">IGB-41</strain>
    </source>
</reference>
<name>A0A0N0XJY9_9NEIS</name>
<evidence type="ECO:0000313" key="1">
    <source>
        <dbReference type="EMBL" id="KPC54019.1"/>
    </source>
</evidence>
<organism evidence="1 2">
    <name type="scientific">Amantichitinum ursilacus</name>
    <dbReference type="NCBI Taxonomy" id="857265"/>
    <lineage>
        <taxon>Bacteria</taxon>
        <taxon>Pseudomonadati</taxon>
        <taxon>Pseudomonadota</taxon>
        <taxon>Betaproteobacteria</taxon>
        <taxon>Neisseriales</taxon>
        <taxon>Chitinibacteraceae</taxon>
        <taxon>Amantichitinum</taxon>
    </lineage>
</organism>
<sequence length="166" mass="18885">MSRLRLTLILTAALCLGACGKYDDGTRGPDPVPKDAQWRSYGDMPDFEVLADIDSITHNVRDADDEYTYVWMLQHFKQDQIDGVSKGKYRKKYMRQAIHCPSGRMAGTAVEMRDEEDVQVARYDVPGYQWEFETPSPDTYGADFVRQVCKIMADKEAKQAQESGKS</sequence>
<accession>A0A0N0XJY9</accession>
<gene>
    <name evidence="1" type="ORF">WG78_05200</name>
</gene>
<dbReference type="RefSeq" id="WP_053936734.1">
    <property type="nucleotide sequence ID" value="NZ_LAQT01000003.1"/>
</dbReference>
<dbReference type="EMBL" id="LAQT01000003">
    <property type="protein sequence ID" value="KPC54019.1"/>
    <property type="molecule type" value="Genomic_DNA"/>
</dbReference>
<evidence type="ECO:0000313" key="2">
    <source>
        <dbReference type="Proteomes" id="UP000037939"/>
    </source>
</evidence>
<dbReference type="STRING" id="857265.WG78_05200"/>